<evidence type="ECO:0000256" key="4">
    <source>
        <dbReference type="ARBA" id="ARBA00022984"/>
    </source>
</evidence>
<dbReference type="GO" id="GO:0071555">
    <property type="term" value="P:cell wall organization"/>
    <property type="evidence" value="ECO:0007669"/>
    <property type="project" value="UniProtKB-KW"/>
</dbReference>
<evidence type="ECO:0000256" key="1">
    <source>
        <dbReference type="ARBA" id="ARBA00009943"/>
    </source>
</evidence>
<evidence type="ECO:0000256" key="3">
    <source>
        <dbReference type="ARBA" id="ARBA00022960"/>
    </source>
</evidence>
<dbReference type="GO" id="GO:0016755">
    <property type="term" value="F:aminoacyltransferase activity"/>
    <property type="evidence" value="ECO:0007669"/>
    <property type="project" value="InterPro"/>
</dbReference>
<keyword evidence="4" id="KW-0573">Peptidoglycan synthesis</keyword>
<gene>
    <name evidence="8" type="ORF">BCR15_08125</name>
</gene>
<comment type="caution">
    <text evidence="8">The sequence shown here is derived from an EMBL/GenBank/DDBJ whole genome shotgun (WGS) entry which is preliminary data.</text>
</comment>
<dbReference type="InterPro" id="IPR003447">
    <property type="entry name" value="FEMABX"/>
</dbReference>
<dbReference type="GO" id="GO:0016747">
    <property type="term" value="F:acyltransferase activity, transferring groups other than amino-acyl groups"/>
    <property type="evidence" value="ECO:0007669"/>
    <property type="project" value="InterPro"/>
</dbReference>
<comment type="similarity">
    <text evidence="1">Belongs to the FemABX family.</text>
</comment>
<dbReference type="Gene3D" id="3.40.630.30">
    <property type="match status" value="2"/>
</dbReference>
<keyword evidence="3" id="KW-0133">Cell shape</keyword>
<name>A0A1C0AIX4_9ACTN</name>
<dbReference type="InterPro" id="IPR016181">
    <property type="entry name" value="Acyl_CoA_acyltransferase"/>
</dbReference>
<evidence type="ECO:0000313" key="9">
    <source>
        <dbReference type="Proteomes" id="UP000093501"/>
    </source>
</evidence>
<sequence>MSITCRPISADQHLAFIRDRGSASFLQTPAWAAVKPEWRGESVGFFDGATLTGVGLILYRQLPKLKRYLAYLPEGPVLDWGRADVADHLRALVVHAKRNRAFAVRIGPAVVHRRWAADTIKAAIADDAVTRLSDVEPDETTLVGTRIINQLIHGGWVTDTTGHGFAAGQPMFNFQLPLRHDDGTQKSDDELLKGMNQLWRRNIKKADKEGVTVRQGDRADLAAFHRIYLETAQRDGFTGRSLSYFETMWDALNDEDPDRMRVYLAEHDGDLVAATTFVRVGEHAWYSYGASTNAKREVRGSNAVQWRMIRDANEAGCAVYDLRGIVEGVGADDPEIGLIQFKVGTGGEAVAYLGEWDYPLNKALYRAFDLYMKRR</sequence>
<keyword evidence="6" id="KW-0961">Cell wall biogenesis/degradation</keyword>
<dbReference type="AlphaFoldDB" id="A0A1C0AIX4"/>
<dbReference type="RefSeq" id="WP_068752353.1">
    <property type="nucleotide sequence ID" value="NZ_MBQD01000024.1"/>
</dbReference>
<dbReference type="SUPFAM" id="SSF55729">
    <property type="entry name" value="Acyl-CoA N-acyltransferases (Nat)"/>
    <property type="match status" value="2"/>
</dbReference>
<keyword evidence="2" id="KW-0808">Transferase</keyword>
<dbReference type="InterPro" id="IPR000182">
    <property type="entry name" value="GNAT_dom"/>
</dbReference>
<dbReference type="InterPro" id="IPR050644">
    <property type="entry name" value="PG_Glycine_Bridge_Synth"/>
</dbReference>
<keyword evidence="9" id="KW-1185">Reference proteome</keyword>
<dbReference type="PROSITE" id="PS51186">
    <property type="entry name" value="GNAT"/>
    <property type="match status" value="1"/>
</dbReference>
<proteinExistence type="inferred from homology"/>
<evidence type="ECO:0000256" key="6">
    <source>
        <dbReference type="ARBA" id="ARBA00023316"/>
    </source>
</evidence>
<evidence type="ECO:0000256" key="5">
    <source>
        <dbReference type="ARBA" id="ARBA00023315"/>
    </source>
</evidence>
<dbReference type="Proteomes" id="UP000093501">
    <property type="component" value="Unassembled WGS sequence"/>
</dbReference>
<evidence type="ECO:0000313" key="8">
    <source>
        <dbReference type="EMBL" id="OCL32005.1"/>
    </source>
</evidence>
<dbReference type="GO" id="GO:0008360">
    <property type="term" value="P:regulation of cell shape"/>
    <property type="evidence" value="ECO:0007669"/>
    <property type="project" value="UniProtKB-KW"/>
</dbReference>
<accession>A0A1C0AIX4</accession>
<reference evidence="9" key="1">
    <citation type="submission" date="2016-07" db="EMBL/GenBank/DDBJ databases">
        <authorList>
            <person name="Florea S."/>
            <person name="Webb J.S."/>
            <person name="Jaromczyk J."/>
            <person name="Schardl C.L."/>
        </authorList>
    </citation>
    <scope>NUCLEOTIDE SEQUENCE [LARGE SCALE GENOMIC DNA]</scope>
    <source>
        <strain evidence="9">IPBSL-7</strain>
    </source>
</reference>
<keyword evidence="5" id="KW-0012">Acyltransferase</keyword>
<organism evidence="8 9">
    <name type="scientific">Tessaracoccus lapidicaptus</name>
    <dbReference type="NCBI Taxonomy" id="1427523"/>
    <lineage>
        <taxon>Bacteria</taxon>
        <taxon>Bacillati</taxon>
        <taxon>Actinomycetota</taxon>
        <taxon>Actinomycetes</taxon>
        <taxon>Propionibacteriales</taxon>
        <taxon>Propionibacteriaceae</taxon>
        <taxon>Tessaracoccus</taxon>
    </lineage>
</organism>
<dbReference type="Pfam" id="PF02388">
    <property type="entry name" value="FemAB"/>
    <property type="match status" value="2"/>
</dbReference>
<dbReference type="GO" id="GO:0009252">
    <property type="term" value="P:peptidoglycan biosynthetic process"/>
    <property type="evidence" value="ECO:0007669"/>
    <property type="project" value="UniProtKB-KW"/>
</dbReference>
<dbReference type="EMBL" id="MBQD01000024">
    <property type="protein sequence ID" value="OCL32005.1"/>
    <property type="molecule type" value="Genomic_DNA"/>
</dbReference>
<dbReference type="PANTHER" id="PTHR36174">
    <property type="entry name" value="LIPID II:GLYCINE GLYCYLTRANSFERASE"/>
    <property type="match status" value="1"/>
</dbReference>
<evidence type="ECO:0000256" key="2">
    <source>
        <dbReference type="ARBA" id="ARBA00022679"/>
    </source>
</evidence>
<feature type="domain" description="N-acetyltransferase" evidence="7">
    <location>
        <begin position="211"/>
        <end position="375"/>
    </location>
</feature>
<dbReference type="PROSITE" id="PS51191">
    <property type="entry name" value="FEMABX"/>
    <property type="match status" value="1"/>
</dbReference>
<protein>
    <submittedName>
        <fullName evidence="8">Peptidoglycan bridge formation protein FemAB</fullName>
    </submittedName>
</protein>
<dbReference type="PANTHER" id="PTHR36174:SF1">
    <property type="entry name" value="LIPID II:GLYCINE GLYCYLTRANSFERASE"/>
    <property type="match status" value="1"/>
</dbReference>
<evidence type="ECO:0000259" key="7">
    <source>
        <dbReference type="PROSITE" id="PS51186"/>
    </source>
</evidence>